<dbReference type="Proteomes" id="UP001317963">
    <property type="component" value="Chromosome"/>
</dbReference>
<organism evidence="6 7">
    <name type="scientific">Candidatus Paraluminiphilus aquimaris</name>
    <dbReference type="NCBI Taxonomy" id="2518994"/>
    <lineage>
        <taxon>Bacteria</taxon>
        <taxon>Pseudomonadati</taxon>
        <taxon>Pseudomonadota</taxon>
        <taxon>Gammaproteobacteria</taxon>
        <taxon>Cellvibrionales</taxon>
        <taxon>Halieaceae</taxon>
        <taxon>Candidatus Paraluminiphilus</taxon>
    </lineage>
</organism>
<accession>A0ABY6Q6W1</accession>
<keyword evidence="3" id="KW-0804">Transcription</keyword>
<proteinExistence type="predicted"/>
<dbReference type="PRINTS" id="PR00455">
    <property type="entry name" value="HTHTETR"/>
</dbReference>
<evidence type="ECO:0000259" key="5">
    <source>
        <dbReference type="PROSITE" id="PS50977"/>
    </source>
</evidence>
<keyword evidence="2 4" id="KW-0238">DNA-binding</keyword>
<evidence type="ECO:0000256" key="1">
    <source>
        <dbReference type="ARBA" id="ARBA00023015"/>
    </source>
</evidence>
<dbReference type="InterPro" id="IPR036271">
    <property type="entry name" value="Tet_transcr_reg_TetR-rel_C_sf"/>
</dbReference>
<feature type="domain" description="HTH tetR-type" evidence="5">
    <location>
        <begin position="10"/>
        <end position="70"/>
    </location>
</feature>
<feature type="DNA-binding region" description="H-T-H motif" evidence="4">
    <location>
        <begin position="33"/>
        <end position="52"/>
    </location>
</feature>
<dbReference type="Gene3D" id="1.10.10.60">
    <property type="entry name" value="Homeodomain-like"/>
    <property type="match status" value="1"/>
</dbReference>
<dbReference type="SUPFAM" id="SSF48498">
    <property type="entry name" value="Tetracyclin repressor-like, C-terminal domain"/>
    <property type="match status" value="1"/>
</dbReference>
<keyword evidence="7" id="KW-1185">Reference proteome</keyword>
<dbReference type="InterPro" id="IPR050109">
    <property type="entry name" value="HTH-type_TetR-like_transc_reg"/>
</dbReference>
<evidence type="ECO:0000313" key="7">
    <source>
        <dbReference type="Proteomes" id="UP001317963"/>
    </source>
</evidence>
<dbReference type="Pfam" id="PF08359">
    <property type="entry name" value="TetR_C_4"/>
    <property type="match status" value="1"/>
</dbReference>
<dbReference type="PROSITE" id="PS50977">
    <property type="entry name" value="HTH_TETR_2"/>
    <property type="match status" value="1"/>
</dbReference>
<reference evidence="6 7" key="1">
    <citation type="submission" date="2019-02" db="EMBL/GenBank/DDBJ databases">
        <title>Halieaceae_genomes.</title>
        <authorList>
            <person name="Li S.-H."/>
        </authorList>
    </citation>
    <scope>NUCLEOTIDE SEQUENCE [LARGE SCALE GENOMIC DNA]</scope>
    <source>
        <strain evidence="6 7">JH123</strain>
    </source>
</reference>
<evidence type="ECO:0000256" key="2">
    <source>
        <dbReference type="ARBA" id="ARBA00023125"/>
    </source>
</evidence>
<evidence type="ECO:0000256" key="3">
    <source>
        <dbReference type="ARBA" id="ARBA00023163"/>
    </source>
</evidence>
<sequence length="223" mass="25457">MGDTQRQRLEAREEAILAAATSLFGESGVDGARMAEIARRADVAEGTVYLYYKNKHELLEAVVDRFWRELTKGAKAAITADAPLSQQLTELANYHLSSLIDDFKIVEITSRARQRHGEPGRQLPQIREYVRVFDLIMQRGITSGELEAATPVWQMRDVFYGTLEHSARTLVLRNKPFDTRVVDNLLSLFDGYRLKHKPSKQEVGSKDAALELLRRLENEITRW</sequence>
<evidence type="ECO:0000256" key="4">
    <source>
        <dbReference type="PROSITE-ProRule" id="PRU00335"/>
    </source>
</evidence>
<dbReference type="InterPro" id="IPR001647">
    <property type="entry name" value="HTH_TetR"/>
</dbReference>
<dbReference type="Gene3D" id="1.10.357.10">
    <property type="entry name" value="Tetracycline Repressor, domain 2"/>
    <property type="match status" value="1"/>
</dbReference>
<dbReference type="RefSeq" id="WP_279240838.1">
    <property type="nucleotide sequence ID" value="NZ_CP036501.1"/>
</dbReference>
<protein>
    <submittedName>
        <fullName evidence="6">TetR/AcrR family transcriptional regulator</fullName>
    </submittedName>
</protein>
<gene>
    <name evidence="6" type="ORF">E0F26_06400</name>
</gene>
<name>A0ABY6Q6W1_9GAMM</name>
<dbReference type="PANTHER" id="PTHR30055">
    <property type="entry name" value="HTH-TYPE TRANSCRIPTIONAL REGULATOR RUTR"/>
    <property type="match status" value="1"/>
</dbReference>
<dbReference type="PANTHER" id="PTHR30055:SF234">
    <property type="entry name" value="HTH-TYPE TRANSCRIPTIONAL REGULATOR BETI"/>
    <property type="match status" value="1"/>
</dbReference>
<dbReference type="InterPro" id="IPR009057">
    <property type="entry name" value="Homeodomain-like_sf"/>
</dbReference>
<evidence type="ECO:0000313" key="6">
    <source>
        <dbReference type="EMBL" id="UZP74392.1"/>
    </source>
</evidence>
<dbReference type="Pfam" id="PF00440">
    <property type="entry name" value="TetR_N"/>
    <property type="match status" value="1"/>
</dbReference>
<dbReference type="SUPFAM" id="SSF46689">
    <property type="entry name" value="Homeodomain-like"/>
    <property type="match status" value="1"/>
</dbReference>
<keyword evidence="1" id="KW-0805">Transcription regulation</keyword>
<dbReference type="EMBL" id="CP036501">
    <property type="protein sequence ID" value="UZP74392.1"/>
    <property type="molecule type" value="Genomic_DNA"/>
</dbReference>
<dbReference type="InterPro" id="IPR013570">
    <property type="entry name" value="Tscrpt_reg_YsiA_C"/>
</dbReference>